<keyword evidence="9 16" id="KW-0378">Hydrolase</keyword>
<protein>
    <recommendedName>
        <fullName evidence="15">Fructose-1,6-bisphosphatase</fullName>
        <ecNumber evidence="6">3.1.3.11</ecNumber>
    </recommendedName>
    <alternativeName>
        <fullName evidence="13">D-fructose-1,6-bisphosphate 1-phosphohydrolase</fullName>
    </alternativeName>
    <alternativeName>
        <fullName evidence="14">Fructose-1,6-bisphosphatase, cytosolic</fullName>
    </alternativeName>
</protein>
<feature type="compositionally biased region" description="Low complexity" evidence="17">
    <location>
        <begin position="606"/>
        <end position="615"/>
    </location>
</feature>
<dbReference type="GO" id="GO:0006094">
    <property type="term" value="P:gluconeogenesis"/>
    <property type="evidence" value="ECO:0007669"/>
    <property type="project" value="TreeGrafter"/>
</dbReference>
<evidence type="ECO:0000256" key="9">
    <source>
        <dbReference type="ARBA" id="ARBA00022801"/>
    </source>
</evidence>
<dbReference type="NCBIfam" id="NF006779">
    <property type="entry name" value="PRK09293.1-3"/>
    <property type="match status" value="1"/>
</dbReference>
<evidence type="ECO:0000256" key="13">
    <source>
        <dbReference type="ARBA" id="ARBA00032973"/>
    </source>
</evidence>
<evidence type="ECO:0000256" key="16">
    <source>
        <dbReference type="RuleBase" id="RU000508"/>
    </source>
</evidence>
<dbReference type="InterPro" id="IPR033391">
    <property type="entry name" value="FBPase_N"/>
</dbReference>
<dbReference type="InterPro" id="IPR000146">
    <property type="entry name" value="FBPase_class-1"/>
</dbReference>
<keyword evidence="8" id="KW-0479">Metal-binding</keyword>
<evidence type="ECO:0000256" key="11">
    <source>
        <dbReference type="ARBA" id="ARBA00023277"/>
    </source>
</evidence>
<keyword evidence="21" id="KW-1185">Reference proteome</keyword>
<name>A0A4Q2D779_9AGAR</name>
<evidence type="ECO:0000256" key="12">
    <source>
        <dbReference type="ARBA" id="ARBA00024331"/>
    </source>
</evidence>
<dbReference type="GO" id="GO:0005829">
    <property type="term" value="C:cytosol"/>
    <property type="evidence" value="ECO:0007669"/>
    <property type="project" value="TreeGrafter"/>
</dbReference>
<dbReference type="InterPro" id="IPR020548">
    <property type="entry name" value="Fructose_bisphosphatase_AS"/>
</dbReference>
<dbReference type="AlphaFoldDB" id="A0A4Q2D779"/>
<evidence type="ECO:0000259" key="18">
    <source>
        <dbReference type="Pfam" id="PF00316"/>
    </source>
</evidence>
<feature type="compositionally biased region" description="Acidic residues" evidence="17">
    <location>
        <begin position="513"/>
        <end position="543"/>
    </location>
</feature>
<keyword evidence="10" id="KW-0460">Magnesium</keyword>
<dbReference type="NCBIfam" id="NF006778">
    <property type="entry name" value="PRK09293.1-1"/>
    <property type="match status" value="1"/>
</dbReference>
<dbReference type="FunFam" id="3.30.540.10:FF:000008">
    <property type="entry name" value="Fructose-1,6-bisphosphatase, cytosolic"/>
    <property type="match status" value="1"/>
</dbReference>
<dbReference type="EMBL" id="SDEE01000604">
    <property type="protein sequence ID" value="RXW15069.1"/>
    <property type="molecule type" value="Genomic_DNA"/>
</dbReference>
<feature type="domain" description="Fructose-1-6-bisphosphatase class I N-terminal" evidence="18">
    <location>
        <begin position="12"/>
        <end position="201"/>
    </location>
</feature>
<dbReference type="GO" id="GO:0006002">
    <property type="term" value="P:fructose 6-phosphate metabolic process"/>
    <property type="evidence" value="ECO:0007669"/>
    <property type="project" value="TreeGrafter"/>
</dbReference>
<organism evidence="20 21">
    <name type="scientific">Candolleomyces aberdarensis</name>
    <dbReference type="NCBI Taxonomy" id="2316362"/>
    <lineage>
        <taxon>Eukaryota</taxon>
        <taxon>Fungi</taxon>
        <taxon>Dikarya</taxon>
        <taxon>Basidiomycota</taxon>
        <taxon>Agaricomycotina</taxon>
        <taxon>Agaricomycetes</taxon>
        <taxon>Agaricomycetidae</taxon>
        <taxon>Agaricales</taxon>
        <taxon>Agaricineae</taxon>
        <taxon>Psathyrellaceae</taxon>
        <taxon>Candolleomyces</taxon>
    </lineage>
</organism>
<dbReference type="GO" id="GO:0046872">
    <property type="term" value="F:metal ion binding"/>
    <property type="evidence" value="ECO:0007669"/>
    <property type="project" value="UniProtKB-KW"/>
</dbReference>
<feature type="region of interest" description="Disordered" evidence="17">
    <location>
        <begin position="801"/>
        <end position="829"/>
    </location>
</feature>
<dbReference type="OrthoDB" id="10256725at2759"/>
<feature type="compositionally biased region" description="Polar residues" evidence="17">
    <location>
        <begin position="616"/>
        <end position="631"/>
    </location>
</feature>
<evidence type="ECO:0000259" key="19">
    <source>
        <dbReference type="Pfam" id="PF18913"/>
    </source>
</evidence>
<dbReference type="HAMAP" id="MF_01855">
    <property type="entry name" value="FBPase_class1"/>
    <property type="match status" value="1"/>
</dbReference>
<comment type="caution">
    <text evidence="20">The sequence shown here is derived from an EMBL/GenBank/DDBJ whole genome shotgun (WGS) entry which is preliminary data.</text>
</comment>
<evidence type="ECO:0000256" key="3">
    <source>
        <dbReference type="ARBA" id="ARBA00004496"/>
    </source>
</evidence>
<dbReference type="PANTHER" id="PTHR11556">
    <property type="entry name" value="FRUCTOSE-1,6-BISPHOSPHATASE-RELATED"/>
    <property type="match status" value="1"/>
</dbReference>
<dbReference type="Pfam" id="PF18913">
    <property type="entry name" value="FBPase_C"/>
    <property type="match status" value="1"/>
</dbReference>
<evidence type="ECO:0000313" key="20">
    <source>
        <dbReference type="EMBL" id="RXW15069.1"/>
    </source>
</evidence>
<proteinExistence type="inferred from homology"/>
<dbReference type="GO" id="GO:0042132">
    <property type="term" value="F:fructose 1,6-bisphosphate 1-phosphatase activity"/>
    <property type="evidence" value="ECO:0007669"/>
    <property type="project" value="UniProtKB-EC"/>
</dbReference>
<dbReference type="Gene3D" id="3.40.190.80">
    <property type="match status" value="1"/>
</dbReference>
<comment type="subunit">
    <text evidence="5">Homotetramer.</text>
</comment>
<comment type="similarity">
    <text evidence="4 16">Belongs to the FBPase class 1 family.</text>
</comment>
<evidence type="ECO:0000256" key="15">
    <source>
        <dbReference type="ARBA" id="ARBA00070480"/>
    </source>
</evidence>
<reference evidence="20 21" key="1">
    <citation type="submission" date="2019-01" db="EMBL/GenBank/DDBJ databases">
        <title>Draft genome sequence of Psathyrella aberdarensis IHI B618.</title>
        <authorList>
            <person name="Buettner E."/>
            <person name="Kellner H."/>
        </authorList>
    </citation>
    <scope>NUCLEOTIDE SEQUENCE [LARGE SCALE GENOMIC DNA]</scope>
    <source>
        <strain evidence="20 21">IHI B618</strain>
    </source>
</reference>
<evidence type="ECO:0000256" key="2">
    <source>
        <dbReference type="ARBA" id="ARBA00001946"/>
    </source>
</evidence>
<feature type="compositionally biased region" description="Basic and acidic residues" evidence="17">
    <location>
        <begin position="565"/>
        <end position="578"/>
    </location>
</feature>
<dbReference type="EC" id="3.1.3.11" evidence="6"/>
<keyword evidence="7" id="KW-0963">Cytoplasm</keyword>
<accession>A0A4Q2D779</accession>
<feature type="compositionally biased region" description="Low complexity" evidence="17">
    <location>
        <begin position="667"/>
        <end position="678"/>
    </location>
</feature>
<dbReference type="STRING" id="2316362.A0A4Q2D779"/>
<dbReference type="PIRSF" id="PIRSF000904">
    <property type="entry name" value="FBPtase_SBPase"/>
    <property type="match status" value="1"/>
</dbReference>
<feature type="region of interest" description="Disordered" evidence="17">
    <location>
        <begin position="369"/>
        <end position="701"/>
    </location>
</feature>
<dbReference type="FunFam" id="3.40.190.80:FF:000001">
    <property type="entry name" value="Fructose-1,6-bisphosphatase class 1"/>
    <property type="match status" value="1"/>
</dbReference>
<dbReference type="PROSITE" id="PS00124">
    <property type="entry name" value="FBPASE"/>
    <property type="match status" value="1"/>
</dbReference>
<feature type="compositionally biased region" description="Basic residues" evidence="17">
    <location>
        <begin position="496"/>
        <end position="505"/>
    </location>
</feature>
<evidence type="ECO:0000256" key="14">
    <source>
        <dbReference type="ARBA" id="ARBA00040159"/>
    </source>
</evidence>
<dbReference type="SUPFAM" id="SSF56655">
    <property type="entry name" value="Carbohydrate phosphatase"/>
    <property type="match status" value="1"/>
</dbReference>
<evidence type="ECO:0000256" key="1">
    <source>
        <dbReference type="ARBA" id="ARBA00001273"/>
    </source>
</evidence>
<feature type="domain" description="Fructose-1-6-bisphosphatase class 1 C-terminal" evidence="19">
    <location>
        <begin position="205"/>
        <end position="333"/>
    </location>
</feature>
<dbReference type="PIRSF" id="PIRSF500210">
    <property type="entry name" value="FBPtase"/>
    <property type="match status" value="1"/>
</dbReference>
<dbReference type="PANTHER" id="PTHR11556:SF1">
    <property type="entry name" value="FRUCTOSE-BISPHOSPHATASE"/>
    <property type="match status" value="1"/>
</dbReference>
<dbReference type="GO" id="GO:0005986">
    <property type="term" value="P:sucrose biosynthetic process"/>
    <property type="evidence" value="ECO:0007669"/>
    <property type="project" value="TreeGrafter"/>
</dbReference>
<sequence length="829" mass="88913">MSGEETPSTDLITLTRHVLNDQLRLGSAATGDLTLLLNAIQLTSKFIATNVRKARLINLVGMAGETNVQGEEQKKLDVLSNDIMVNALRASGKTAVLVSEELEEAIIIEDFYKGKYCVVFDPLDGSSNIDAGVNIGTIFGIYRIQPETNGTIADVLRPGSEMVAAGYTMYGSSCNLVLSTGQGVNGYTLDAALGEFILTHPNITIPPRGKIYSFNEGNSMYFHPPVTAYLKSIKYPTKGKPYSARYIGSMVADVHRTLLYGGIFGYPDDKKSKSGKLRLLYEAFPMAYLTEQAGGVATTGTKRILDIVPKAIHERCSVFLGSRDDVQDLLKFYKDACVYLLAESFWTAQFGSSRGDWLSANSVSVDSVTMRSTGPAGDAHESPLTSPEPSEPPSLKRAIPKKRQRIESDDDEGNEPVSGDELPRPTTAARRRAVYTSEDEADEEPPVTSQSQERFTSQRRDSPGSATHEAPKKTTKTKPPPPSKARGKAKGDPPPAKKKAKKSKSKAAASSELSDDYEGLSDTVEESDAAMDVDSEEMSDMSEDYGPKKSKGKGKAGARNAGKKGAKETAIKAKDEGSRAPITATTSKGSKPLKVAAKGPPAPASDDMVVDVVGDSQSTRGGASTRPSSPSLPDDGGKTKEDLSSAAPVPPKKRKLPTIKKIKNLDSSGPGTPSSSGPKLAGDSKGTLGEMKPGAPTGSRLPAAMVGVADLDLMNKNVYNELFKGAGTNSSGSKEQRKKELDAMRNEWKAKREAEQIQMPAFDLQAQFEKMTRFEEGLRASQSAALFPNCIAGKWRQLWSERSKEQARAEGRSATDGGLTNGRGNEGER</sequence>
<evidence type="ECO:0000256" key="8">
    <source>
        <dbReference type="ARBA" id="ARBA00022723"/>
    </source>
</evidence>
<evidence type="ECO:0000256" key="5">
    <source>
        <dbReference type="ARBA" id="ARBA00011881"/>
    </source>
</evidence>
<evidence type="ECO:0000256" key="17">
    <source>
        <dbReference type="SAM" id="MobiDB-lite"/>
    </source>
</evidence>
<dbReference type="GO" id="GO:0030388">
    <property type="term" value="P:fructose 1,6-bisphosphate metabolic process"/>
    <property type="evidence" value="ECO:0007669"/>
    <property type="project" value="TreeGrafter"/>
</dbReference>
<dbReference type="InterPro" id="IPR028343">
    <property type="entry name" value="FBPtase"/>
</dbReference>
<gene>
    <name evidence="20" type="ORF">EST38_g10787</name>
</gene>
<feature type="compositionally biased region" description="Basic residues" evidence="17">
    <location>
        <begin position="548"/>
        <end position="564"/>
    </location>
</feature>
<comment type="pathway">
    <text evidence="12">Carbohydrate biosynthesis.</text>
</comment>
<comment type="subcellular location">
    <subcellularLocation>
        <location evidence="3">Cytoplasm</location>
    </subcellularLocation>
</comment>
<evidence type="ECO:0000256" key="6">
    <source>
        <dbReference type="ARBA" id="ARBA00013093"/>
    </source>
</evidence>
<evidence type="ECO:0000256" key="4">
    <source>
        <dbReference type="ARBA" id="ARBA00010941"/>
    </source>
</evidence>
<dbReference type="Pfam" id="PF00316">
    <property type="entry name" value="FBPase"/>
    <property type="match status" value="1"/>
</dbReference>
<feature type="compositionally biased region" description="Basic and acidic residues" evidence="17">
    <location>
        <begin position="801"/>
        <end position="813"/>
    </location>
</feature>
<dbReference type="PRINTS" id="PR00115">
    <property type="entry name" value="F16BPHPHTASE"/>
</dbReference>
<evidence type="ECO:0000256" key="10">
    <source>
        <dbReference type="ARBA" id="ARBA00022842"/>
    </source>
</evidence>
<comment type="catalytic activity">
    <reaction evidence="1">
        <text>beta-D-fructose 1,6-bisphosphate + H2O = beta-D-fructose 6-phosphate + phosphate</text>
        <dbReference type="Rhea" id="RHEA:11064"/>
        <dbReference type="ChEBI" id="CHEBI:15377"/>
        <dbReference type="ChEBI" id="CHEBI:32966"/>
        <dbReference type="ChEBI" id="CHEBI:43474"/>
        <dbReference type="ChEBI" id="CHEBI:57634"/>
        <dbReference type="EC" id="3.1.3.11"/>
    </reaction>
</comment>
<comment type="cofactor">
    <cofactor evidence="2">
        <name>Mg(2+)</name>
        <dbReference type="ChEBI" id="CHEBI:18420"/>
    </cofactor>
</comment>
<evidence type="ECO:0000256" key="7">
    <source>
        <dbReference type="ARBA" id="ARBA00022490"/>
    </source>
</evidence>
<dbReference type="Gene3D" id="3.30.540.10">
    <property type="entry name" value="Fructose-1,6-Bisphosphatase, subunit A, domain 1"/>
    <property type="match status" value="1"/>
</dbReference>
<dbReference type="CDD" id="cd00354">
    <property type="entry name" value="FBPase"/>
    <property type="match status" value="1"/>
</dbReference>
<dbReference type="InterPro" id="IPR044015">
    <property type="entry name" value="FBPase_C_dom"/>
</dbReference>
<dbReference type="GO" id="GO:0006000">
    <property type="term" value="P:fructose metabolic process"/>
    <property type="evidence" value="ECO:0007669"/>
    <property type="project" value="TreeGrafter"/>
</dbReference>
<evidence type="ECO:0000313" key="21">
    <source>
        <dbReference type="Proteomes" id="UP000290288"/>
    </source>
</evidence>
<feature type="compositionally biased region" description="Basic residues" evidence="17">
    <location>
        <begin position="651"/>
        <end position="662"/>
    </location>
</feature>
<keyword evidence="11 16" id="KW-0119">Carbohydrate metabolism</keyword>
<dbReference type="Proteomes" id="UP000290288">
    <property type="component" value="Unassembled WGS sequence"/>
</dbReference>